<evidence type="ECO:0000313" key="2">
    <source>
        <dbReference type="Proteomes" id="UP000030762"/>
    </source>
</evidence>
<dbReference type="AlphaFoldDB" id="T0RYZ3"/>
<organism evidence="1 2">
    <name type="scientific">Saprolegnia diclina (strain VS20)</name>
    <dbReference type="NCBI Taxonomy" id="1156394"/>
    <lineage>
        <taxon>Eukaryota</taxon>
        <taxon>Sar</taxon>
        <taxon>Stramenopiles</taxon>
        <taxon>Oomycota</taxon>
        <taxon>Saprolegniomycetes</taxon>
        <taxon>Saprolegniales</taxon>
        <taxon>Saprolegniaceae</taxon>
        <taxon>Saprolegnia</taxon>
    </lineage>
</organism>
<keyword evidence="2" id="KW-1185">Reference proteome</keyword>
<reference evidence="1 2" key="1">
    <citation type="submission" date="2012-04" db="EMBL/GenBank/DDBJ databases">
        <title>The Genome Sequence of Saprolegnia declina VS20.</title>
        <authorList>
            <consortium name="The Broad Institute Genome Sequencing Platform"/>
            <person name="Russ C."/>
            <person name="Nusbaum C."/>
            <person name="Tyler B."/>
            <person name="van West P."/>
            <person name="Dieguez-Uribeondo J."/>
            <person name="de Bruijn I."/>
            <person name="Tripathy S."/>
            <person name="Jiang R."/>
            <person name="Young S.K."/>
            <person name="Zeng Q."/>
            <person name="Gargeya S."/>
            <person name="Fitzgerald M."/>
            <person name="Haas B."/>
            <person name="Abouelleil A."/>
            <person name="Alvarado L."/>
            <person name="Arachchi H.M."/>
            <person name="Berlin A."/>
            <person name="Chapman S.B."/>
            <person name="Goldberg J."/>
            <person name="Griggs A."/>
            <person name="Gujja S."/>
            <person name="Hansen M."/>
            <person name="Howarth C."/>
            <person name="Imamovic A."/>
            <person name="Larimer J."/>
            <person name="McCowen C."/>
            <person name="Montmayeur A."/>
            <person name="Murphy C."/>
            <person name="Neiman D."/>
            <person name="Pearson M."/>
            <person name="Priest M."/>
            <person name="Roberts A."/>
            <person name="Saif S."/>
            <person name="Shea T."/>
            <person name="Sisk P."/>
            <person name="Sykes S."/>
            <person name="Wortman J."/>
            <person name="Nusbaum C."/>
            <person name="Birren B."/>
        </authorList>
    </citation>
    <scope>NUCLEOTIDE SEQUENCE [LARGE SCALE GENOMIC DNA]</scope>
    <source>
        <strain evidence="1 2">VS20</strain>
    </source>
</reference>
<dbReference type="GeneID" id="19945603"/>
<dbReference type="OMA" id="RCERMFD"/>
<evidence type="ECO:0000313" key="1">
    <source>
        <dbReference type="EMBL" id="EQC37853.1"/>
    </source>
</evidence>
<dbReference type="OrthoDB" id="62673at2759"/>
<dbReference type="VEuPathDB" id="FungiDB:SDRG_04876"/>
<dbReference type="InParanoid" id="T0RYZ3"/>
<sequence length="465" mass="51726">MDIAAEPVLASLQRFEDAAVAPSPASEPMTLGDDSSYRESTLGYVLPFLSVPELFVVTQLNKEIERFCEVEWKERVLGLYGHVRYSAASYRRIFALRTFFSRKLASNVSARVYLMNAAGDTTFFRIDHGRSLMCSRERASVYNRCERMFDLSLRINRSIQEISALIGLVSLDEARDLLNEHMNLMASVAALRGSLLFESELFQVFPAPVLLDANVLLRGNHALDDPSFQGVPLMMQLWVSLDSVVYRPLSVPIMLDCNELATGHKTVRFHELAGMTIDIDDNSIRHNLQPNHLCMNVLASNTYLLYLFNPTSFRPLDWSYETGLRIAGHTHLLPHQREGVFLNGASSALRVFLSYGKLADDRAGGSASAPLGIACSEGDVAFTFSIIACNRLTQAKRLVVSQAMRLSLPPAHRSAKTERHAHLANDAVICYSFDAANVLQYVEFAIGFEALLDALDIASFVLPQP</sequence>
<dbReference type="EMBL" id="JH767143">
    <property type="protein sequence ID" value="EQC37853.1"/>
    <property type="molecule type" value="Genomic_DNA"/>
</dbReference>
<name>T0RYZ3_SAPDV</name>
<dbReference type="eggNOG" id="ENOG502RMTG">
    <property type="taxonomic scope" value="Eukaryota"/>
</dbReference>
<proteinExistence type="predicted"/>
<accession>T0RYZ3</accession>
<dbReference type="Proteomes" id="UP000030762">
    <property type="component" value="Unassembled WGS sequence"/>
</dbReference>
<gene>
    <name evidence="1" type="ORF">SDRG_04876</name>
</gene>
<dbReference type="RefSeq" id="XP_008608786.1">
    <property type="nucleotide sequence ID" value="XM_008610564.1"/>
</dbReference>
<protein>
    <submittedName>
        <fullName evidence="1">Uncharacterized protein</fullName>
    </submittedName>
</protein>